<dbReference type="Proteomes" id="UP000813444">
    <property type="component" value="Unassembled WGS sequence"/>
</dbReference>
<evidence type="ECO:0000313" key="5">
    <source>
        <dbReference type="EMBL" id="KAH7303670.1"/>
    </source>
</evidence>
<dbReference type="OrthoDB" id="4898945at2759"/>
<gene>
    <name evidence="5" type="ORF">B0I35DRAFT_446390</name>
</gene>
<dbReference type="CDD" id="cd22778">
    <property type="entry name" value="DPBB_CEPL-like"/>
    <property type="match status" value="1"/>
</dbReference>
<feature type="chain" id="PRO_5035471760" evidence="4">
    <location>
        <begin position="20"/>
        <end position="148"/>
    </location>
</feature>
<organism evidence="5 6">
    <name type="scientific">Stachybotrys elegans</name>
    <dbReference type="NCBI Taxonomy" id="80388"/>
    <lineage>
        <taxon>Eukaryota</taxon>
        <taxon>Fungi</taxon>
        <taxon>Dikarya</taxon>
        <taxon>Ascomycota</taxon>
        <taxon>Pezizomycotina</taxon>
        <taxon>Sordariomycetes</taxon>
        <taxon>Hypocreomycetidae</taxon>
        <taxon>Hypocreales</taxon>
        <taxon>Stachybotryaceae</taxon>
        <taxon>Stachybotrys</taxon>
    </lineage>
</organism>
<accession>A0A8K0SGX3</accession>
<dbReference type="SUPFAM" id="SSF50685">
    <property type="entry name" value="Barwin-like endoglucanases"/>
    <property type="match status" value="1"/>
</dbReference>
<evidence type="ECO:0000313" key="6">
    <source>
        <dbReference type="Proteomes" id="UP000813444"/>
    </source>
</evidence>
<keyword evidence="4" id="KW-0732">Signal</keyword>
<dbReference type="InterPro" id="IPR010829">
    <property type="entry name" value="Cerato-platanin"/>
</dbReference>
<sequence length="148" mass="15925">MKLCNIIAAMAFLVSPAVAATLRHDASYNFATNLPLTSFACSDGANGLITKYRVQNVAQLRQRLRPNIYIAASPSIPGWNSPQCGSCFKARNPQNNKSITFVGVDTSRNTGNVVTGGDAFRNLSPSGSLAEGHLTVYITTLPTRDCFR</sequence>
<dbReference type="AlphaFoldDB" id="A0A8K0SGX3"/>
<dbReference type="Gene3D" id="2.40.40.10">
    <property type="entry name" value="RlpA-like domain"/>
    <property type="match status" value="1"/>
</dbReference>
<evidence type="ECO:0000256" key="1">
    <source>
        <dbReference type="ARBA" id="ARBA00004613"/>
    </source>
</evidence>
<proteinExistence type="inferred from homology"/>
<evidence type="ECO:0000256" key="3">
    <source>
        <dbReference type="ARBA" id="ARBA00022525"/>
    </source>
</evidence>
<keyword evidence="6" id="KW-1185">Reference proteome</keyword>
<evidence type="ECO:0000256" key="2">
    <source>
        <dbReference type="ARBA" id="ARBA00010421"/>
    </source>
</evidence>
<evidence type="ECO:0000256" key="4">
    <source>
        <dbReference type="SAM" id="SignalP"/>
    </source>
</evidence>
<feature type="signal peptide" evidence="4">
    <location>
        <begin position="1"/>
        <end position="19"/>
    </location>
</feature>
<reference evidence="5" key="1">
    <citation type="journal article" date="2021" name="Nat. Commun.">
        <title>Genetic determinants of endophytism in the Arabidopsis root mycobiome.</title>
        <authorList>
            <person name="Mesny F."/>
            <person name="Miyauchi S."/>
            <person name="Thiergart T."/>
            <person name="Pickel B."/>
            <person name="Atanasova L."/>
            <person name="Karlsson M."/>
            <person name="Huettel B."/>
            <person name="Barry K.W."/>
            <person name="Haridas S."/>
            <person name="Chen C."/>
            <person name="Bauer D."/>
            <person name="Andreopoulos W."/>
            <person name="Pangilinan J."/>
            <person name="LaButti K."/>
            <person name="Riley R."/>
            <person name="Lipzen A."/>
            <person name="Clum A."/>
            <person name="Drula E."/>
            <person name="Henrissat B."/>
            <person name="Kohler A."/>
            <person name="Grigoriev I.V."/>
            <person name="Martin F.M."/>
            <person name="Hacquard S."/>
        </authorList>
    </citation>
    <scope>NUCLEOTIDE SEQUENCE</scope>
    <source>
        <strain evidence="5">MPI-CAGE-CH-0235</strain>
    </source>
</reference>
<protein>
    <submittedName>
        <fullName evidence="5">Cerato-platanin</fullName>
    </submittedName>
</protein>
<keyword evidence="3" id="KW-0964">Secreted</keyword>
<dbReference type="EMBL" id="JAGPNK010000030">
    <property type="protein sequence ID" value="KAH7303670.1"/>
    <property type="molecule type" value="Genomic_DNA"/>
</dbReference>
<name>A0A8K0SGX3_9HYPO</name>
<dbReference type="InterPro" id="IPR036908">
    <property type="entry name" value="RlpA-like_sf"/>
</dbReference>
<comment type="subcellular location">
    <subcellularLocation>
        <location evidence="1">Secreted</location>
    </subcellularLocation>
</comment>
<dbReference type="Pfam" id="PF07249">
    <property type="entry name" value="Cerato-platanin"/>
    <property type="match status" value="1"/>
</dbReference>
<comment type="caution">
    <text evidence="5">The sequence shown here is derived from an EMBL/GenBank/DDBJ whole genome shotgun (WGS) entry which is preliminary data.</text>
</comment>
<dbReference type="GO" id="GO:0005576">
    <property type="term" value="C:extracellular region"/>
    <property type="evidence" value="ECO:0007669"/>
    <property type="project" value="UniProtKB-SubCell"/>
</dbReference>
<comment type="similarity">
    <text evidence="2">Belongs to the cerato-platanin family.</text>
</comment>